<comment type="caution">
    <text evidence="3">The sequence shown here is derived from an EMBL/GenBank/DDBJ whole genome shotgun (WGS) entry which is preliminary data.</text>
</comment>
<evidence type="ECO:0000313" key="4">
    <source>
        <dbReference type="Proteomes" id="UP000474296"/>
    </source>
</evidence>
<comment type="similarity">
    <text evidence="1">Belongs to the glycosyltransferase 2 family. WaaE/KdtX subfamily.</text>
</comment>
<dbReference type="PANTHER" id="PTHR43630:SF2">
    <property type="entry name" value="GLYCOSYLTRANSFERASE"/>
    <property type="match status" value="1"/>
</dbReference>
<name>A0A6M0CF08_9FLAO</name>
<dbReference type="Proteomes" id="UP000474296">
    <property type="component" value="Unassembled WGS sequence"/>
</dbReference>
<evidence type="ECO:0000259" key="2">
    <source>
        <dbReference type="Pfam" id="PF00535"/>
    </source>
</evidence>
<evidence type="ECO:0000313" key="3">
    <source>
        <dbReference type="EMBL" id="NER16012.1"/>
    </source>
</evidence>
<keyword evidence="3" id="KW-0808">Transferase</keyword>
<gene>
    <name evidence="3" type="ORF">GWK10_02260</name>
</gene>
<dbReference type="InterPro" id="IPR029044">
    <property type="entry name" value="Nucleotide-diphossugar_trans"/>
</dbReference>
<keyword evidence="4" id="KW-1185">Reference proteome</keyword>
<dbReference type="InterPro" id="IPR001173">
    <property type="entry name" value="Glyco_trans_2-like"/>
</dbReference>
<dbReference type="SUPFAM" id="SSF53448">
    <property type="entry name" value="Nucleotide-diphospho-sugar transferases"/>
    <property type="match status" value="1"/>
</dbReference>
<sequence>MFQTTNNPLLSKQKLSALLIVYNEIDHITDVLDNLSFADEIVVVDSFSTDGTVEEIKKRPEIKLYQRVFDDYTSQRNYAIEQAANDWILFIDADERVTPKLEKEIIETIAKPDANDAYFFYRKFMFCNKPLHFSGWQTDKIFRLFKKEKASYVAERLVHETLKVDGSIGKLKHKLIHYSYSDYESYKHKMLSYGRLRAKELYNKGKTPTLFHRIIKPAYKFINHYIFRLGILDGKRGYIICYLNALGVKERYVELSKLQRKKPVNV</sequence>
<dbReference type="CDD" id="cd02511">
    <property type="entry name" value="Beta4Glucosyltransferase"/>
    <property type="match status" value="1"/>
</dbReference>
<protein>
    <submittedName>
        <fullName evidence="3">Glycosyltransferase</fullName>
    </submittedName>
</protein>
<feature type="domain" description="Glycosyltransferase 2-like" evidence="2">
    <location>
        <begin position="16"/>
        <end position="125"/>
    </location>
</feature>
<dbReference type="GO" id="GO:0016740">
    <property type="term" value="F:transferase activity"/>
    <property type="evidence" value="ECO:0007669"/>
    <property type="project" value="UniProtKB-KW"/>
</dbReference>
<organism evidence="3 4">
    <name type="scientific">Spongiivirga citrea</name>
    <dbReference type="NCBI Taxonomy" id="1481457"/>
    <lineage>
        <taxon>Bacteria</taxon>
        <taxon>Pseudomonadati</taxon>
        <taxon>Bacteroidota</taxon>
        <taxon>Flavobacteriia</taxon>
        <taxon>Flavobacteriales</taxon>
        <taxon>Flavobacteriaceae</taxon>
        <taxon>Spongiivirga</taxon>
    </lineage>
</organism>
<dbReference type="PANTHER" id="PTHR43630">
    <property type="entry name" value="POLY-BETA-1,6-N-ACETYL-D-GLUCOSAMINE SYNTHASE"/>
    <property type="match status" value="1"/>
</dbReference>
<proteinExistence type="inferred from homology"/>
<reference evidence="3 4" key="1">
    <citation type="submission" date="2020-01" db="EMBL/GenBank/DDBJ databases">
        <title>Spongiivirga citrea KCTC 32990T.</title>
        <authorList>
            <person name="Wang G."/>
        </authorList>
    </citation>
    <scope>NUCLEOTIDE SEQUENCE [LARGE SCALE GENOMIC DNA]</scope>
    <source>
        <strain evidence="3 4">KCTC 32990</strain>
    </source>
</reference>
<dbReference type="Gene3D" id="3.90.550.10">
    <property type="entry name" value="Spore Coat Polysaccharide Biosynthesis Protein SpsA, Chain A"/>
    <property type="match status" value="1"/>
</dbReference>
<accession>A0A6M0CF08</accession>
<dbReference type="Pfam" id="PF00535">
    <property type="entry name" value="Glycos_transf_2"/>
    <property type="match status" value="1"/>
</dbReference>
<dbReference type="AlphaFoldDB" id="A0A6M0CF08"/>
<evidence type="ECO:0000256" key="1">
    <source>
        <dbReference type="ARBA" id="ARBA00038494"/>
    </source>
</evidence>
<dbReference type="EMBL" id="JAABOQ010000001">
    <property type="protein sequence ID" value="NER16012.1"/>
    <property type="molecule type" value="Genomic_DNA"/>
</dbReference>